<comment type="caution">
    <text evidence="1">The sequence shown here is derived from an EMBL/GenBank/DDBJ whole genome shotgun (WGS) entry which is preliminary data.</text>
</comment>
<dbReference type="Proteomes" id="UP000005959">
    <property type="component" value="Unassembled WGS sequence"/>
</dbReference>
<dbReference type="PATRIC" id="fig|1002364.3.peg.419"/>
<evidence type="ECO:0000313" key="1">
    <source>
        <dbReference type="EMBL" id="EHM47764.1"/>
    </source>
</evidence>
<protein>
    <submittedName>
        <fullName evidence="1">Uncharacterized protein</fullName>
    </submittedName>
</protein>
<reference evidence="1 2" key="1">
    <citation type="submission" date="2011-08" db="EMBL/GenBank/DDBJ databases">
        <authorList>
            <person name="Weinstock G."/>
            <person name="Sodergren E."/>
            <person name="Clifton S."/>
            <person name="Fulton L."/>
            <person name="Fulton B."/>
            <person name="Courtney L."/>
            <person name="Fronick C."/>
            <person name="Harrison M."/>
            <person name="Strong C."/>
            <person name="Farmer C."/>
            <person name="Delahaunty K."/>
            <person name="Markovic C."/>
            <person name="Hall O."/>
            <person name="Minx P."/>
            <person name="Tomlinson C."/>
            <person name="Mitreva M."/>
            <person name="Hou S."/>
            <person name="Chen J."/>
            <person name="Wollam A."/>
            <person name="Pepin K.H."/>
            <person name="Johnson M."/>
            <person name="Bhonagiri V."/>
            <person name="Zhang X."/>
            <person name="Suruliraj S."/>
            <person name="Warren W."/>
            <person name="Chinwalla A."/>
            <person name="Mardis E.R."/>
            <person name="Wilson R.K."/>
        </authorList>
    </citation>
    <scope>NUCLEOTIDE SEQUENCE [LARGE SCALE GENOMIC DNA]</scope>
    <source>
        <strain evidence="1 2">ATCC 51873</strain>
    </source>
</reference>
<proteinExistence type="predicted"/>
<gene>
    <name evidence="1" type="ORF">HMPREF0454_00461</name>
</gene>
<dbReference type="AlphaFoldDB" id="G9Y1P4"/>
<evidence type="ECO:0000313" key="2">
    <source>
        <dbReference type="Proteomes" id="UP000005959"/>
    </source>
</evidence>
<dbReference type="HOGENOM" id="CLU_143389_0_0_6"/>
<name>G9Y1P4_HAFAL</name>
<dbReference type="EMBL" id="AGCI01000009">
    <property type="protein sequence ID" value="EHM47764.1"/>
    <property type="molecule type" value="Genomic_DNA"/>
</dbReference>
<organism evidence="1 2">
    <name type="scientific">Hafnia alvei ATCC 51873</name>
    <dbReference type="NCBI Taxonomy" id="1002364"/>
    <lineage>
        <taxon>Bacteria</taxon>
        <taxon>Pseudomonadati</taxon>
        <taxon>Pseudomonadota</taxon>
        <taxon>Gammaproteobacteria</taxon>
        <taxon>Enterobacterales</taxon>
        <taxon>Hafniaceae</taxon>
        <taxon>Hafnia</taxon>
    </lineage>
</organism>
<sequence>MRYVAIQVREAKEMSGNHSTVEDRKALCFDYTRFLSASCNKHWGFIDAIYGVMPLFGMVTRSQSKSIENLNAQIRQLAMQVLSTQVSDETNIVRLIELVKNQGLQELDIQLPYALEDEQLMTIQAECRNAVSMTQYDERLHVVITTKEPKRK</sequence>
<accession>G9Y1P4</accession>